<name>A0A1B7M289_9MICC</name>
<organism evidence="2 3">
    <name type="scientific">Enteractinococcus helveticum</name>
    <dbReference type="NCBI Taxonomy" id="1837282"/>
    <lineage>
        <taxon>Bacteria</taxon>
        <taxon>Bacillati</taxon>
        <taxon>Actinomycetota</taxon>
        <taxon>Actinomycetes</taxon>
        <taxon>Micrococcales</taxon>
        <taxon>Micrococcaceae</taxon>
    </lineage>
</organism>
<dbReference type="PANTHER" id="PTHR10992:SF872">
    <property type="entry name" value="METHYLESTERASE 11, CHLOROPLASTIC-RELATED"/>
    <property type="match status" value="1"/>
</dbReference>
<evidence type="ECO:0000313" key="2">
    <source>
        <dbReference type="EMBL" id="OAV62716.1"/>
    </source>
</evidence>
<dbReference type="GO" id="GO:0009694">
    <property type="term" value="P:jasmonic acid metabolic process"/>
    <property type="evidence" value="ECO:0007669"/>
    <property type="project" value="TreeGrafter"/>
</dbReference>
<feature type="domain" description="AB hydrolase-1" evidence="1">
    <location>
        <begin position="4"/>
        <end position="226"/>
    </location>
</feature>
<dbReference type="GO" id="GO:0009696">
    <property type="term" value="P:salicylic acid metabolic process"/>
    <property type="evidence" value="ECO:0007669"/>
    <property type="project" value="TreeGrafter"/>
</dbReference>
<gene>
    <name evidence="2" type="ORF">A6F49_05060</name>
</gene>
<dbReference type="EMBL" id="LXEY01000009">
    <property type="protein sequence ID" value="OAV62716.1"/>
    <property type="molecule type" value="Genomic_DNA"/>
</dbReference>
<dbReference type="Gene3D" id="3.40.50.1820">
    <property type="entry name" value="alpha/beta hydrolase"/>
    <property type="match status" value="1"/>
</dbReference>
<dbReference type="Proteomes" id="UP000078292">
    <property type="component" value="Unassembled WGS sequence"/>
</dbReference>
<evidence type="ECO:0000313" key="3">
    <source>
        <dbReference type="Proteomes" id="UP000078292"/>
    </source>
</evidence>
<dbReference type="AlphaFoldDB" id="A0A1B7M289"/>
<dbReference type="InterPro" id="IPR000073">
    <property type="entry name" value="AB_hydrolase_1"/>
</dbReference>
<dbReference type="PANTHER" id="PTHR10992">
    <property type="entry name" value="METHYLESTERASE FAMILY MEMBER"/>
    <property type="match status" value="1"/>
</dbReference>
<keyword evidence="3" id="KW-1185">Reference proteome</keyword>
<dbReference type="GO" id="GO:0080030">
    <property type="term" value="F:methyl indole-3-acetate esterase activity"/>
    <property type="evidence" value="ECO:0007669"/>
    <property type="project" value="TreeGrafter"/>
</dbReference>
<dbReference type="Pfam" id="PF12697">
    <property type="entry name" value="Abhydrolase_6"/>
    <property type="match status" value="1"/>
</dbReference>
<reference evidence="2 3" key="1">
    <citation type="submission" date="2016-04" db="EMBL/GenBank/DDBJ databases">
        <title>First whole genome shotgun sequence of the bacterium Enteractinococcus sp. strain UASWS1574.</title>
        <authorList>
            <person name="Crovadore J."/>
            <person name="Chablais R."/>
            <person name="Lefort F."/>
        </authorList>
    </citation>
    <scope>NUCLEOTIDE SEQUENCE [LARGE SCALE GENOMIC DNA]</scope>
    <source>
        <strain evidence="2 3">UASWS1574</strain>
    </source>
</reference>
<proteinExistence type="predicted"/>
<dbReference type="GO" id="GO:0080032">
    <property type="term" value="F:methyl jasmonate esterase activity"/>
    <property type="evidence" value="ECO:0007669"/>
    <property type="project" value="TreeGrafter"/>
</dbReference>
<sequence length="237" mass="26347">MSTFVLVHGAWHGGWCWQRTAPLLERAGHEVHTPTLTGLSNKAHLLSPAVGLDTHIEDIVSYIEAYDLSEVTLVGHSYGGQVITGVADRIPDRLARRVHLDGFIGDGRPAIELLPDGPAGHYRHSVTEQGFDWLIPLRPLEKLGVTESLDLEWLTPRLTPHPWKTYTDALSLRGNHEKVTGVFIESVDWMRVFQKYAEIAEESGWETYTLNTGHEAMVTAPGELADTLLTIVEKDNA</sequence>
<accession>A0A1B7M289</accession>
<evidence type="ECO:0000259" key="1">
    <source>
        <dbReference type="Pfam" id="PF12697"/>
    </source>
</evidence>
<dbReference type="InterPro" id="IPR029058">
    <property type="entry name" value="AB_hydrolase_fold"/>
</dbReference>
<keyword evidence="2" id="KW-0378">Hydrolase</keyword>
<protein>
    <submittedName>
        <fullName evidence="2">Alpha/beta hydrolase</fullName>
    </submittedName>
</protein>
<dbReference type="InterPro" id="IPR045889">
    <property type="entry name" value="MES/HNL"/>
</dbReference>
<dbReference type="STRING" id="1837282.A6F49_05060"/>
<comment type="caution">
    <text evidence="2">The sequence shown here is derived from an EMBL/GenBank/DDBJ whole genome shotgun (WGS) entry which is preliminary data.</text>
</comment>
<dbReference type="GO" id="GO:0080031">
    <property type="term" value="F:methyl salicylate esterase activity"/>
    <property type="evidence" value="ECO:0007669"/>
    <property type="project" value="TreeGrafter"/>
</dbReference>
<dbReference type="OrthoDB" id="9773549at2"/>
<dbReference type="SUPFAM" id="SSF53474">
    <property type="entry name" value="alpha/beta-Hydrolases"/>
    <property type="match status" value="1"/>
</dbReference>
<dbReference type="RefSeq" id="WP_043056134.1">
    <property type="nucleotide sequence ID" value="NZ_LXEY01000009.1"/>
</dbReference>